<name>A0A5C4V8L2_9ACTN</name>
<feature type="transmembrane region" description="Helical" evidence="4">
    <location>
        <begin position="6"/>
        <end position="30"/>
    </location>
</feature>
<evidence type="ECO:0000256" key="3">
    <source>
        <dbReference type="PROSITE-ProRule" id="PRU00289"/>
    </source>
</evidence>
<evidence type="ECO:0000313" key="7">
    <source>
        <dbReference type="Proteomes" id="UP000311713"/>
    </source>
</evidence>
<organism evidence="6 7">
    <name type="scientific">Streptomyces sedi</name>
    <dbReference type="NCBI Taxonomy" id="555059"/>
    <lineage>
        <taxon>Bacteria</taxon>
        <taxon>Bacillati</taxon>
        <taxon>Actinomycetota</taxon>
        <taxon>Actinomycetes</taxon>
        <taxon>Kitasatosporales</taxon>
        <taxon>Streptomycetaceae</taxon>
        <taxon>Streptomyces</taxon>
    </lineage>
</organism>
<dbReference type="Gene3D" id="3.40.50.300">
    <property type="entry name" value="P-loop containing nucleotide triphosphate hydrolases"/>
    <property type="match status" value="1"/>
</dbReference>
<feature type="domain" description="FtsK" evidence="5">
    <location>
        <begin position="183"/>
        <end position="381"/>
    </location>
</feature>
<protein>
    <submittedName>
        <fullName evidence="6">Cell division protein FtsK</fullName>
    </submittedName>
</protein>
<evidence type="ECO:0000256" key="1">
    <source>
        <dbReference type="ARBA" id="ARBA00022741"/>
    </source>
</evidence>
<sequence length="460" mass="49651">MTLFEIAGLVPVLAGAVLAALLVTVLVWLLRYVRADRMTRVSMWQAIRVRHGWARLARMQGLTATDRTPSFWAQIGAGVNGGQIKQHEPRVLVPKIRVRYDRYGVEVRAKALPRVGLADYQKAAPYLADAWRCTRVSVLPDGPGAVRIRAVRHDPLAVPTEHIPTGLVPEVVSRWNLGLDEYASKVVVSLAEVPGVAMAGLPGYGKTSLINKLVCDLAPSPAVQFAVADGKASTVTEGDYADLTGRLFAYVGDDLAAGNELFGRMVELRRARSASIRRTLGVRNMWHCGPRASWPLVVLVIDEAHTYFRDHRGNDPATKRLAALAAENARLVEDLVKKGRSVGILVILATQKATGDAIPTFIRDVCPVGLSFAQKTIDAAVAALGEDIRNWPEASPVALQDPTYVGVAVMAVQGRQGFTRVRTPYVDDSHVAHVASETAHLTRDPAGLLTGGAIRGTEAA</sequence>
<dbReference type="InterPro" id="IPR002543">
    <property type="entry name" value="FtsK_dom"/>
</dbReference>
<dbReference type="PANTHER" id="PTHR22683">
    <property type="entry name" value="SPORULATION PROTEIN RELATED"/>
    <property type="match status" value="1"/>
</dbReference>
<accession>A0A5C4V8L2</accession>
<gene>
    <name evidence="6" type="ORF">FH715_07785</name>
</gene>
<keyword evidence="2 3" id="KW-0067">ATP-binding</keyword>
<dbReference type="InterPro" id="IPR003593">
    <property type="entry name" value="AAA+_ATPase"/>
</dbReference>
<dbReference type="RefSeq" id="WP_139642150.1">
    <property type="nucleotide sequence ID" value="NZ_BAAAZS010000018.1"/>
</dbReference>
<dbReference type="GO" id="GO:0005524">
    <property type="term" value="F:ATP binding"/>
    <property type="evidence" value="ECO:0007669"/>
    <property type="project" value="UniProtKB-UniRule"/>
</dbReference>
<keyword evidence="4" id="KW-0812">Transmembrane</keyword>
<dbReference type="OrthoDB" id="3315716at2"/>
<evidence type="ECO:0000256" key="2">
    <source>
        <dbReference type="ARBA" id="ARBA00022840"/>
    </source>
</evidence>
<feature type="binding site" evidence="3">
    <location>
        <begin position="200"/>
        <end position="207"/>
    </location>
    <ligand>
        <name>ATP</name>
        <dbReference type="ChEBI" id="CHEBI:30616"/>
    </ligand>
</feature>
<dbReference type="PROSITE" id="PS50901">
    <property type="entry name" value="FTSK"/>
    <property type="match status" value="1"/>
</dbReference>
<dbReference type="GO" id="GO:0051301">
    <property type="term" value="P:cell division"/>
    <property type="evidence" value="ECO:0007669"/>
    <property type="project" value="UniProtKB-KW"/>
</dbReference>
<evidence type="ECO:0000259" key="5">
    <source>
        <dbReference type="PROSITE" id="PS50901"/>
    </source>
</evidence>
<keyword evidence="4" id="KW-0472">Membrane</keyword>
<evidence type="ECO:0000256" key="4">
    <source>
        <dbReference type="SAM" id="Phobius"/>
    </source>
</evidence>
<dbReference type="SMART" id="SM00382">
    <property type="entry name" value="AAA"/>
    <property type="match status" value="1"/>
</dbReference>
<dbReference type="AlphaFoldDB" id="A0A5C4V8L2"/>
<dbReference type="SUPFAM" id="SSF52540">
    <property type="entry name" value="P-loop containing nucleoside triphosphate hydrolases"/>
    <property type="match status" value="1"/>
</dbReference>
<comment type="caution">
    <text evidence="6">The sequence shown here is derived from an EMBL/GenBank/DDBJ whole genome shotgun (WGS) entry which is preliminary data.</text>
</comment>
<evidence type="ECO:0000313" key="6">
    <source>
        <dbReference type="EMBL" id="TNM32280.1"/>
    </source>
</evidence>
<reference evidence="6 7" key="1">
    <citation type="submission" date="2019-06" db="EMBL/GenBank/DDBJ databases">
        <title>Draft genome of Streptomyces sedi sp. JCM16909.</title>
        <authorList>
            <person name="Klykleung N."/>
            <person name="Tanasupawat S."/>
            <person name="Kudo T."/>
            <person name="Yuki M."/>
            <person name="Ohkuma M."/>
        </authorList>
    </citation>
    <scope>NUCLEOTIDE SEQUENCE [LARGE SCALE GENOMIC DNA]</scope>
    <source>
        <strain evidence="6 7">JCM 16909</strain>
    </source>
</reference>
<dbReference type="PANTHER" id="PTHR22683:SF41">
    <property type="entry name" value="DNA TRANSLOCASE FTSK"/>
    <property type="match status" value="1"/>
</dbReference>
<keyword evidence="1 3" id="KW-0547">Nucleotide-binding</keyword>
<dbReference type="EMBL" id="VDGT01000004">
    <property type="protein sequence ID" value="TNM32280.1"/>
    <property type="molecule type" value="Genomic_DNA"/>
</dbReference>
<dbReference type="InterPro" id="IPR050206">
    <property type="entry name" value="FtsK/SpoIIIE/SftA"/>
</dbReference>
<keyword evidence="6" id="KW-0132">Cell division</keyword>
<proteinExistence type="predicted"/>
<keyword evidence="7" id="KW-1185">Reference proteome</keyword>
<dbReference type="Proteomes" id="UP000311713">
    <property type="component" value="Unassembled WGS sequence"/>
</dbReference>
<keyword evidence="4" id="KW-1133">Transmembrane helix</keyword>
<keyword evidence="6" id="KW-0131">Cell cycle</keyword>
<dbReference type="GO" id="GO:0003677">
    <property type="term" value="F:DNA binding"/>
    <property type="evidence" value="ECO:0007669"/>
    <property type="project" value="InterPro"/>
</dbReference>
<dbReference type="InterPro" id="IPR027417">
    <property type="entry name" value="P-loop_NTPase"/>
</dbReference>